<sequence length="1087" mass="120838">MRLVTLIFIIAGLNTSNHLFAQPTIRLVKDIALGSNGSEPQLFTVSNNQLFFAGANGTQKTFNKLWKSDGTEQGTTQLTPTQNIYVIQQAANVGNSLFYWASGMPTGGLFKTDGTEVGTQRLLTNDYNPEGYYHGARNLFNFNGKLFFVASHYKLGDEPHISDGTTAGTFLLKDIAKGDNVSSGVSGITQVGNLLYFTAFDELGNELWCTDGTSEGTRLVIDLNPGAESSIEFGSSYSIAYKDTLFFTASTTNSYSSLYKTSGTSASTSLVKSFAYGIMNSSLFVHNGFMYFLADTDNTGYKLWKSDGTATGTVQLTSQGNRFYTSKFISVNDWLYFVYSTPSNGAELWKTDGTAANTTLVKDVRTGSANAFEGTINLATINGTLFFTANDGTHGKELWKSDGTANGTQLVKDINVGVSDAVFDKPIVYQDKLYFISNDADDLTRQECWRSNGTAEGTIMVKNIDSSLGLFDIRPEIVFQNKLYLSAKDDDSGSEVWRIDGNTISQLKEVNTTPADANPNQEQWASSKQRFIGLNNTLFFSADNIRYGRELWMTKGTEATTRMVKDFTKKPTSLWYNSTNTDSYFNGMIVYKNHLYVMVNGNQVWKIDEEGNSQLVLQNSSSNGTFRAFFTLFEGDLYFKFGLYGNQLWRTNGTMCTQIQFSTNGFWGLYANNDFIVLWTYNAKSILELWKIETKNAIPKKIKELNGHSMDIDNFGVVGDLVYFSSLHRPTPNEMEYHICRTDGTEQGTFFLTAPDGNVADGLSGKMLNFNDKVYHVLNNGSGQIWSRDSTLQGAQLVITLDVPLSQRRHFDLFDIVNGHIIFHFWIEDQPGFRPIYRSDGTQKGTSPISEDKFSSIYSTFTHNQKYYFFTTSELWEIDATPNGIRPIANRSISGVIQPLGGSQQSHNGKFYFAAISPQYGTELFVQEAEVLPSVAIKDNPERGQYIKYQATGAITATNQPTSYSTNSYQSNTSVTLEPGFETQPYAIFTAEIATPTLNQAAAPEIQETPKQVSNDVTVPSISRYEIEPVLAKIQNSEIYRAFKYPDANKPMPSISISKEKLDTGLTRYTFVVISDGKVLQESVEGF</sequence>
<dbReference type="InterPro" id="IPR055015">
    <property type="entry name" value="GCX_COOH"/>
</dbReference>
<accession>A0A7W5ZNJ3</accession>
<dbReference type="Proteomes" id="UP000541352">
    <property type="component" value="Unassembled WGS sequence"/>
</dbReference>
<keyword evidence="1" id="KW-0732">Signal</keyword>
<proteinExistence type="predicted"/>
<dbReference type="AlphaFoldDB" id="A0A7W5ZNJ3"/>
<comment type="caution">
    <text evidence="2">The sequence shown here is derived from an EMBL/GenBank/DDBJ whole genome shotgun (WGS) entry which is preliminary data.</text>
</comment>
<dbReference type="NCBIfam" id="NF045639">
    <property type="entry name" value="GCX_COOH"/>
    <property type="match status" value="1"/>
</dbReference>
<evidence type="ECO:0000256" key="1">
    <source>
        <dbReference type="SAM" id="SignalP"/>
    </source>
</evidence>
<dbReference type="EMBL" id="JACIBY010000005">
    <property type="protein sequence ID" value="MBB3838902.1"/>
    <property type="molecule type" value="Genomic_DNA"/>
</dbReference>
<feature type="chain" id="PRO_5030662685" evidence="1">
    <location>
        <begin position="22"/>
        <end position="1087"/>
    </location>
</feature>
<dbReference type="InterPro" id="IPR011047">
    <property type="entry name" value="Quinoprotein_ADH-like_sf"/>
</dbReference>
<dbReference type="RefSeq" id="WP_183974696.1">
    <property type="nucleotide sequence ID" value="NZ_JACIBY010000005.1"/>
</dbReference>
<organism evidence="2 3">
    <name type="scientific">Runella defluvii</name>
    <dbReference type="NCBI Taxonomy" id="370973"/>
    <lineage>
        <taxon>Bacteria</taxon>
        <taxon>Pseudomonadati</taxon>
        <taxon>Bacteroidota</taxon>
        <taxon>Cytophagia</taxon>
        <taxon>Cytophagales</taxon>
        <taxon>Spirosomataceae</taxon>
        <taxon>Runella</taxon>
    </lineage>
</organism>
<evidence type="ECO:0000313" key="3">
    <source>
        <dbReference type="Proteomes" id="UP000541352"/>
    </source>
</evidence>
<gene>
    <name evidence="2" type="ORF">FHS57_002908</name>
</gene>
<dbReference type="SUPFAM" id="SSF50998">
    <property type="entry name" value="Quinoprotein alcohol dehydrogenase-like"/>
    <property type="match status" value="1"/>
</dbReference>
<evidence type="ECO:0000313" key="2">
    <source>
        <dbReference type="EMBL" id="MBB3838902.1"/>
    </source>
</evidence>
<name>A0A7W5ZNJ3_9BACT</name>
<dbReference type="NCBIfam" id="TIGR04534">
    <property type="entry name" value="ELWxxDGT_rpt"/>
    <property type="match status" value="1"/>
</dbReference>
<protein>
    <submittedName>
        <fullName evidence="2">ELWxxDGT repeat protein</fullName>
    </submittedName>
</protein>
<dbReference type="InterPro" id="IPR030916">
    <property type="entry name" value="ELWxxDGT_rpt"/>
</dbReference>
<reference evidence="2 3" key="1">
    <citation type="submission" date="2020-08" db="EMBL/GenBank/DDBJ databases">
        <title>Genomic Encyclopedia of Type Strains, Phase IV (KMG-IV): sequencing the most valuable type-strain genomes for metagenomic binning, comparative biology and taxonomic classification.</title>
        <authorList>
            <person name="Goeker M."/>
        </authorList>
    </citation>
    <scope>NUCLEOTIDE SEQUENCE [LARGE SCALE GENOMIC DNA]</scope>
    <source>
        <strain evidence="2 3">DSM 17976</strain>
    </source>
</reference>
<feature type="signal peptide" evidence="1">
    <location>
        <begin position="1"/>
        <end position="21"/>
    </location>
</feature>
<keyword evidence="3" id="KW-1185">Reference proteome</keyword>